<protein>
    <submittedName>
        <fullName evidence="5">Phage protein gp47/JayE</fullName>
    </submittedName>
</protein>
<dbReference type="AlphaFoldDB" id="A0AAJ2ETR0"/>
<feature type="domain" description="Baseplate J-like central" evidence="3">
    <location>
        <begin position="204"/>
        <end position="285"/>
    </location>
</feature>
<comment type="similarity">
    <text evidence="1">Belongs to the Mu gp47/PBSX XkdT family.</text>
</comment>
<accession>A0AAJ2ETR0</accession>
<evidence type="ECO:0000259" key="2">
    <source>
        <dbReference type="Pfam" id="PF04865"/>
    </source>
</evidence>
<dbReference type="InterPro" id="IPR006949">
    <property type="entry name" value="Barrel_Baseplate_J-like"/>
</dbReference>
<dbReference type="InterPro" id="IPR052399">
    <property type="entry name" value="Phage_Baseplate_Assmbl_Protein"/>
</dbReference>
<evidence type="ECO:0000259" key="3">
    <source>
        <dbReference type="Pfam" id="PF26078"/>
    </source>
</evidence>
<dbReference type="EMBL" id="JAVIZC010000003">
    <property type="protein sequence ID" value="MDR6102803.1"/>
    <property type="molecule type" value="Genomic_DNA"/>
</dbReference>
<dbReference type="Pfam" id="PF04865">
    <property type="entry name" value="Baseplate_J"/>
    <property type="match status" value="1"/>
</dbReference>
<organism evidence="5 6">
    <name type="scientific">Agrobacterium larrymoorei</name>
    <dbReference type="NCBI Taxonomy" id="160699"/>
    <lineage>
        <taxon>Bacteria</taxon>
        <taxon>Pseudomonadati</taxon>
        <taxon>Pseudomonadota</taxon>
        <taxon>Alphaproteobacteria</taxon>
        <taxon>Hyphomicrobiales</taxon>
        <taxon>Rhizobiaceae</taxon>
        <taxon>Rhizobium/Agrobacterium group</taxon>
        <taxon>Agrobacterium</taxon>
    </lineage>
</organism>
<dbReference type="Pfam" id="PF26079">
    <property type="entry name" value="Baseplate_J_C"/>
    <property type="match status" value="1"/>
</dbReference>
<feature type="domain" description="Baseplate protein J-like barrel" evidence="2">
    <location>
        <begin position="103"/>
        <end position="183"/>
    </location>
</feature>
<comment type="caution">
    <text evidence="5">The sequence shown here is derived from an EMBL/GenBank/DDBJ whole genome shotgun (WGS) entry which is preliminary data.</text>
</comment>
<evidence type="ECO:0000259" key="4">
    <source>
        <dbReference type="Pfam" id="PF26079"/>
    </source>
</evidence>
<dbReference type="PANTHER" id="PTHR37829:SF3">
    <property type="entry name" value="PROTEIN JAYE-RELATED"/>
    <property type="match status" value="1"/>
</dbReference>
<sequence length="379" mass="39914">MAWPIPSAKTIFLKMGAALETAIIRLRPDADPIDLSRAIYSARGVFSQILRAIAPELREVHDHQAYWARQYMPDTADAEDAILSHSSIWGVPQRGALKAVGSVLVEGAAGTVLPAEIELSSGAGNLYRTTAGGTIAAGGTLVVAASAVEAGVSGNLDTGVRLTTVTSYSAITRITVSTAFSGGADEQSLDELKAAYLTRIRQAPHGGAAFDYPVWVRQVADAKAVAVVADWIGFGSLGIVVVMKNEDGSPRVPTGAEIASIQTHLGPQSSQSGVRPVTARVIVVPGVLRQIPIKVRLRPDTAIVRAAVTDAYERFIATIGDEDDDQNASPIGARIEPSRISEAISAASGEYAHDMILPVAPFVLERTEFPVATAIEFVN</sequence>
<proteinExistence type="inferred from homology"/>
<dbReference type="RefSeq" id="WP_309771388.1">
    <property type="nucleotide sequence ID" value="NZ_JAVIZC010000003.1"/>
</dbReference>
<dbReference type="InterPro" id="IPR058531">
    <property type="entry name" value="Baseplate_J_M"/>
</dbReference>
<gene>
    <name evidence="5" type="ORF">QE369_003000</name>
</gene>
<evidence type="ECO:0000256" key="1">
    <source>
        <dbReference type="ARBA" id="ARBA00038087"/>
    </source>
</evidence>
<dbReference type="Proteomes" id="UP001255601">
    <property type="component" value="Unassembled WGS sequence"/>
</dbReference>
<dbReference type="Pfam" id="PF26078">
    <property type="entry name" value="Baseplate_J_M"/>
    <property type="match status" value="1"/>
</dbReference>
<evidence type="ECO:0000313" key="5">
    <source>
        <dbReference type="EMBL" id="MDR6102803.1"/>
    </source>
</evidence>
<evidence type="ECO:0000313" key="6">
    <source>
        <dbReference type="Proteomes" id="UP001255601"/>
    </source>
</evidence>
<dbReference type="InterPro" id="IPR058530">
    <property type="entry name" value="Baseplate_J-like_C"/>
</dbReference>
<reference evidence="5" key="1">
    <citation type="submission" date="2023-08" db="EMBL/GenBank/DDBJ databases">
        <title>Functional and genomic diversity of the sorghum phyllosphere microbiome.</title>
        <authorList>
            <person name="Shade A."/>
        </authorList>
    </citation>
    <scope>NUCLEOTIDE SEQUENCE</scope>
    <source>
        <strain evidence="5">SORGH_AS_0974</strain>
    </source>
</reference>
<dbReference type="PANTHER" id="PTHR37829">
    <property type="entry name" value="PHAGE-LIKE ELEMENT PBSX PROTEIN XKDT"/>
    <property type="match status" value="1"/>
</dbReference>
<feature type="domain" description="Baseplate J-like C-terminal" evidence="4">
    <location>
        <begin position="291"/>
        <end position="377"/>
    </location>
</feature>
<name>A0AAJ2ETR0_9HYPH</name>